<comment type="similarity">
    <text evidence="2">Belongs to the SusD family.</text>
</comment>
<keyword evidence="3 6" id="KW-0732">Signal</keyword>
<sequence>MKTNTLLLFVALLATACESQLDLSPVTNLTNATYYKTADDAKAALGACYNAIGNLDPNLDITTTDDAIPFLTGDANRPLLWRYDITPANSYVSLYSPAYRGINRSNTVIDRLPGIAMDETLKKRYIAEAKFLRALHYFNLVRLYGDVPLVTKETTSLEGLELPRSPANDIYALIEADLKEAESVLPVTYPASESGRATQGAAKGMLAKLYLWRAGTTAGSPFWTQAATKAKEVIDQGVYALYDNYADAFALTARGGKENIFEVQYLTDVRGHSIGRGFGVRAALIYPSGGAGIARVSASLFNAYSANDKRKPVTFITSYVYNGVTTNLSITDPDPTKAVSFQKLWDKTAKTNGGEGTSVPILRYSDVLLMQAEALNEVNNGPTAEAYAAINKVRIRAGLTALAGLNYLQFKEAVLLERRLELTFENNRRFDLIRTGKLVEAVKADNTFNRNPIIKPFHVLLPIPQVDMDANPSLVQNPGY</sequence>
<dbReference type="CDD" id="cd08977">
    <property type="entry name" value="SusD"/>
    <property type="match status" value="1"/>
</dbReference>
<evidence type="ECO:0000259" key="8">
    <source>
        <dbReference type="Pfam" id="PF14322"/>
    </source>
</evidence>
<dbReference type="Pfam" id="PF14322">
    <property type="entry name" value="SusD-like_3"/>
    <property type="match status" value="1"/>
</dbReference>
<keyword evidence="5" id="KW-0998">Cell outer membrane</keyword>
<gene>
    <name evidence="9" type="ORF">F0P93_01695</name>
</gene>
<dbReference type="InterPro" id="IPR012944">
    <property type="entry name" value="SusD_RagB_dom"/>
</dbReference>
<dbReference type="InterPro" id="IPR011990">
    <property type="entry name" value="TPR-like_helical_dom_sf"/>
</dbReference>
<keyword evidence="10" id="KW-1185">Reference proteome</keyword>
<name>A0A5N1JQB0_9BACT</name>
<dbReference type="Pfam" id="PF07980">
    <property type="entry name" value="SusD_RagB"/>
    <property type="match status" value="1"/>
</dbReference>
<evidence type="ECO:0000259" key="7">
    <source>
        <dbReference type="Pfam" id="PF07980"/>
    </source>
</evidence>
<evidence type="ECO:0000256" key="1">
    <source>
        <dbReference type="ARBA" id="ARBA00004442"/>
    </source>
</evidence>
<feature type="domain" description="SusD-like N-terminal" evidence="8">
    <location>
        <begin position="75"/>
        <end position="211"/>
    </location>
</feature>
<protein>
    <submittedName>
        <fullName evidence="9">RagB/SusD family nutrient uptake outer membrane protein</fullName>
    </submittedName>
</protein>
<proteinExistence type="inferred from homology"/>
<feature type="signal peptide" evidence="6">
    <location>
        <begin position="1"/>
        <end position="16"/>
    </location>
</feature>
<comment type="caution">
    <text evidence="9">The sequence shown here is derived from an EMBL/GenBank/DDBJ whole genome shotgun (WGS) entry which is preliminary data.</text>
</comment>
<dbReference type="InterPro" id="IPR033985">
    <property type="entry name" value="SusD-like_N"/>
</dbReference>
<evidence type="ECO:0000256" key="4">
    <source>
        <dbReference type="ARBA" id="ARBA00023136"/>
    </source>
</evidence>
<reference evidence="9 10" key="1">
    <citation type="submission" date="2019-09" db="EMBL/GenBank/DDBJ databases">
        <title>Genome Sequence of Larkinella sp MA1.</title>
        <authorList>
            <person name="Srinivasan S."/>
        </authorList>
    </citation>
    <scope>NUCLEOTIDE SEQUENCE [LARGE SCALE GENOMIC DNA]</scope>
    <source>
        <strain evidence="9 10">MA1</strain>
    </source>
</reference>
<keyword evidence="4" id="KW-0472">Membrane</keyword>
<dbReference type="AlphaFoldDB" id="A0A5N1JQB0"/>
<dbReference type="Gene3D" id="1.25.40.390">
    <property type="match status" value="1"/>
</dbReference>
<evidence type="ECO:0000256" key="3">
    <source>
        <dbReference type="ARBA" id="ARBA00022729"/>
    </source>
</evidence>
<evidence type="ECO:0000256" key="2">
    <source>
        <dbReference type="ARBA" id="ARBA00006275"/>
    </source>
</evidence>
<accession>A0A5N1JQB0</accession>
<evidence type="ECO:0000256" key="5">
    <source>
        <dbReference type="ARBA" id="ARBA00023237"/>
    </source>
</evidence>
<comment type="subcellular location">
    <subcellularLocation>
        <location evidence="1">Cell outer membrane</location>
    </subcellularLocation>
</comment>
<dbReference type="SUPFAM" id="SSF48452">
    <property type="entry name" value="TPR-like"/>
    <property type="match status" value="1"/>
</dbReference>
<dbReference type="PROSITE" id="PS51257">
    <property type="entry name" value="PROKAR_LIPOPROTEIN"/>
    <property type="match status" value="1"/>
</dbReference>
<dbReference type="GO" id="GO:0009279">
    <property type="term" value="C:cell outer membrane"/>
    <property type="evidence" value="ECO:0007669"/>
    <property type="project" value="UniProtKB-SubCell"/>
</dbReference>
<evidence type="ECO:0000313" key="9">
    <source>
        <dbReference type="EMBL" id="KAA9356492.1"/>
    </source>
</evidence>
<evidence type="ECO:0000256" key="6">
    <source>
        <dbReference type="SAM" id="SignalP"/>
    </source>
</evidence>
<dbReference type="RefSeq" id="WP_150874647.1">
    <property type="nucleotide sequence ID" value="NZ_VTWS01000001.1"/>
</dbReference>
<dbReference type="EMBL" id="VTWS01000001">
    <property type="protein sequence ID" value="KAA9356492.1"/>
    <property type="molecule type" value="Genomic_DNA"/>
</dbReference>
<evidence type="ECO:0000313" key="10">
    <source>
        <dbReference type="Proteomes" id="UP000326344"/>
    </source>
</evidence>
<feature type="chain" id="PRO_5024794439" evidence="6">
    <location>
        <begin position="17"/>
        <end position="480"/>
    </location>
</feature>
<feature type="domain" description="RagB/SusD" evidence="7">
    <location>
        <begin position="300"/>
        <end position="480"/>
    </location>
</feature>
<dbReference type="Proteomes" id="UP000326344">
    <property type="component" value="Unassembled WGS sequence"/>
</dbReference>
<organism evidence="9 10">
    <name type="scientific">Larkinella humicola</name>
    <dbReference type="NCBI Taxonomy" id="2607654"/>
    <lineage>
        <taxon>Bacteria</taxon>
        <taxon>Pseudomonadati</taxon>
        <taxon>Bacteroidota</taxon>
        <taxon>Cytophagia</taxon>
        <taxon>Cytophagales</taxon>
        <taxon>Spirosomataceae</taxon>
        <taxon>Larkinella</taxon>
    </lineage>
</organism>